<evidence type="ECO:0000256" key="2">
    <source>
        <dbReference type="ARBA" id="ARBA00022723"/>
    </source>
</evidence>
<name>A0ABU0FDU8_9HYPH</name>
<dbReference type="EMBL" id="JAUSVK010000001">
    <property type="protein sequence ID" value="MDQ0392788.1"/>
    <property type="molecule type" value="Genomic_DNA"/>
</dbReference>
<proteinExistence type="inferred from homology"/>
<keyword evidence="4" id="KW-0862">Zinc</keyword>
<evidence type="ECO:0000256" key="4">
    <source>
        <dbReference type="ARBA" id="ARBA00022833"/>
    </source>
</evidence>
<evidence type="ECO:0000256" key="3">
    <source>
        <dbReference type="ARBA" id="ARBA00022801"/>
    </source>
</evidence>
<keyword evidence="7" id="KW-1185">Reference proteome</keyword>
<dbReference type="PANTHER" id="PTHR35005:SF1">
    <property type="entry name" value="2-AMINO-5-FORMYLAMINO-6-RIBOSYLAMINOPYRIMIDIN-4(3H)-ONE 5'-MONOPHOSPHATE DEFORMYLASE"/>
    <property type="match status" value="1"/>
</dbReference>
<dbReference type="NCBIfam" id="TIGR04448">
    <property type="entry name" value="creatininase"/>
    <property type="match status" value="1"/>
</dbReference>
<evidence type="ECO:0000313" key="7">
    <source>
        <dbReference type="Proteomes" id="UP001237448"/>
    </source>
</evidence>
<dbReference type="Pfam" id="PF02633">
    <property type="entry name" value="Creatininase"/>
    <property type="match status" value="1"/>
</dbReference>
<dbReference type="InterPro" id="IPR003785">
    <property type="entry name" value="Creatininase/forma_Hydrolase"/>
</dbReference>
<dbReference type="Gene3D" id="3.40.50.10310">
    <property type="entry name" value="Creatininase"/>
    <property type="match status" value="1"/>
</dbReference>
<dbReference type="Proteomes" id="UP001237448">
    <property type="component" value="Unassembled WGS sequence"/>
</dbReference>
<dbReference type="SUPFAM" id="SSF102215">
    <property type="entry name" value="Creatininase"/>
    <property type="match status" value="1"/>
</dbReference>
<evidence type="ECO:0000256" key="5">
    <source>
        <dbReference type="ARBA" id="ARBA00024029"/>
    </source>
</evidence>
<sequence>MSTALTDSVHLAELPWPEFARRIAEGAPVFLPLGSTEQHGRHMAMNVDVVLPTAVCERVALKVGGLVAPAIAYGNRSQPRTGGGPAFPGTLNLAAATLSAVIRDVLLDLFRHDVRRIVVVNGHYENIWPAVEGIELMLDAVGRERSDGLVVLRIDHWDMVRPETIARIFPDGYPGIELEHASVIETSMMLALRPDLVDLRAALHDGPARFRPYDRYPVPPSEVPPSGVLSLTEGSSAEKGEWLLADAVDGIERAVREEFGMQ</sequence>
<dbReference type="RefSeq" id="WP_307427213.1">
    <property type="nucleotide sequence ID" value="NZ_JAUSVK010000001.1"/>
</dbReference>
<dbReference type="GO" id="GO:0047789">
    <property type="term" value="F:creatininase activity"/>
    <property type="evidence" value="ECO:0007669"/>
    <property type="project" value="UniProtKB-EC"/>
</dbReference>
<gene>
    <name evidence="6" type="ORF">J3R73_002580</name>
</gene>
<dbReference type="PANTHER" id="PTHR35005">
    <property type="entry name" value="3-DEHYDRO-SCYLLO-INOSOSE HYDROLASE"/>
    <property type="match status" value="1"/>
</dbReference>
<evidence type="ECO:0000256" key="1">
    <source>
        <dbReference type="ARBA" id="ARBA00001947"/>
    </source>
</evidence>
<accession>A0ABU0FDU8</accession>
<dbReference type="InterPro" id="IPR031034">
    <property type="entry name" value="Creatininase"/>
</dbReference>
<organism evidence="6 7">
    <name type="scientific">Labrys monachus</name>
    <dbReference type="NCBI Taxonomy" id="217067"/>
    <lineage>
        <taxon>Bacteria</taxon>
        <taxon>Pseudomonadati</taxon>
        <taxon>Pseudomonadota</taxon>
        <taxon>Alphaproteobacteria</taxon>
        <taxon>Hyphomicrobiales</taxon>
        <taxon>Xanthobacteraceae</taxon>
        <taxon>Labrys</taxon>
    </lineage>
</organism>
<comment type="cofactor">
    <cofactor evidence="1">
        <name>Zn(2+)</name>
        <dbReference type="ChEBI" id="CHEBI:29105"/>
    </cofactor>
</comment>
<reference evidence="6 7" key="1">
    <citation type="submission" date="2023-07" db="EMBL/GenBank/DDBJ databases">
        <title>Genomic Encyclopedia of Type Strains, Phase IV (KMG-IV): sequencing the most valuable type-strain genomes for metagenomic binning, comparative biology and taxonomic classification.</title>
        <authorList>
            <person name="Goeker M."/>
        </authorList>
    </citation>
    <scope>NUCLEOTIDE SEQUENCE [LARGE SCALE GENOMIC DNA]</scope>
    <source>
        <strain evidence="6 7">DSM 5896</strain>
    </source>
</reference>
<keyword evidence="3 6" id="KW-0378">Hydrolase</keyword>
<evidence type="ECO:0000313" key="6">
    <source>
        <dbReference type="EMBL" id="MDQ0392788.1"/>
    </source>
</evidence>
<dbReference type="EC" id="3.5.2.10" evidence="6"/>
<protein>
    <submittedName>
        <fullName evidence="6">Creatinine amidohydrolase</fullName>
        <ecNumber evidence="6">3.5.2.10</ecNumber>
    </submittedName>
</protein>
<keyword evidence="2" id="KW-0479">Metal-binding</keyword>
<comment type="caution">
    <text evidence="6">The sequence shown here is derived from an EMBL/GenBank/DDBJ whole genome shotgun (WGS) entry which is preliminary data.</text>
</comment>
<dbReference type="InterPro" id="IPR024087">
    <property type="entry name" value="Creatininase-like_sf"/>
</dbReference>
<comment type="similarity">
    <text evidence="5">Belongs to the creatininase superfamily.</text>
</comment>